<dbReference type="InterPro" id="IPR011032">
    <property type="entry name" value="GroES-like_sf"/>
</dbReference>
<name>A0A1T5A464_9SPHN</name>
<dbReference type="InterPro" id="IPR020843">
    <property type="entry name" value="ER"/>
</dbReference>
<protein>
    <submittedName>
        <fullName evidence="6">Threonine dehydrogenase</fullName>
    </submittedName>
</protein>
<accession>A0A1T5A464</accession>
<sequence>MRAAMFHGAGRPMTIEEVPDPEPGPDEAVIKVCRCGICGSDISMTSGSYADYPAGTTLGHEYAGEVVAVGKAVSNLKVGQRVSAMPAKGCGHCASCLAGFPLGCTAMAGMIGGFGQYMRIYAPAAIHLPDTLSMADGALVEPLAVGLRGVALAELKPGATVAVLGAGAVGLAAIYWARLLGAGRIVAMSRSARRADLATAMGADGFEAFGEGEGDRLAAALGGLPDAVLECAGAVGLMQKAVELVRPGGTIVSLGFCGSPDPIIPSLATWKQVTMKFSFAYDLREFRHCADTLDAGHVAPRMMISETIGLDALPVNFEALRTGSTQTKVHVDPWIAA</sequence>
<dbReference type="AlphaFoldDB" id="A0A1T5A464"/>
<dbReference type="PANTHER" id="PTHR43401">
    <property type="entry name" value="L-THREONINE 3-DEHYDROGENASE"/>
    <property type="match status" value="1"/>
</dbReference>
<comment type="similarity">
    <text evidence="4">Belongs to the zinc-containing alcohol dehydrogenase family.</text>
</comment>
<dbReference type="InterPro" id="IPR002328">
    <property type="entry name" value="ADH_Zn_CS"/>
</dbReference>
<dbReference type="InterPro" id="IPR013154">
    <property type="entry name" value="ADH-like_N"/>
</dbReference>
<dbReference type="Gene3D" id="3.90.180.10">
    <property type="entry name" value="Medium-chain alcohol dehydrogenases, catalytic domain"/>
    <property type="match status" value="1"/>
</dbReference>
<evidence type="ECO:0000256" key="3">
    <source>
        <dbReference type="ARBA" id="ARBA00023002"/>
    </source>
</evidence>
<dbReference type="SUPFAM" id="SSF50129">
    <property type="entry name" value="GroES-like"/>
    <property type="match status" value="1"/>
</dbReference>
<evidence type="ECO:0000256" key="1">
    <source>
        <dbReference type="ARBA" id="ARBA00022723"/>
    </source>
</evidence>
<dbReference type="PROSITE" id="PS00059">
    <property type="entry name" value="ADH_ZINC"/>
    <property type="match status" value="1"/>
</dbReference>
<dbReference type="Gene3D" id="3.40.50.720">
    <property type="entry name" value="NAD(P)-binding Rossmann-like Domain"/>
    <property type="match status" value="1"/>
</dbReference>
<evidence type="ECO:0000259" key="5">
    <source>
        <dbReference type="SMART" id="SM00829"/>
    </source>
</evidence>
<dbReference type="Proteomes" id="UP000189818">
    <property type="component" value="Unassembled WGS sequence"/>
</dbReference>
<dbReference type="STRING" id="439228.SAMN06295920_101549"/>
<dbReference type="SUPFAM" id="SSF51735">
    <property type="entry name" value="NAD(P)-binding Rossmann-fold domains"/>
    <property type="match status" value="1"/>
</dbReference>
<dbReference type="InterPro" id="IPR036291">
    <property type="entry name" value="NAD(P)-bd_dom_sf"/>
</dbReference>
<gene>
    <name evidence="6" type="ORF">SAMN06295920_101549</name>
</gene>
<evidence type="ECO:0000256" key="4">
    <source>
        <dbReference type="RuleBase" id="RU361277"/>
    </source>
</evidence>
<dbReference type="SMART" id="SM00829">
    <property type="entry name" value="PKS_ER"/>
    <property type="match status" value="1"/>
</dbReference>
<dbReference type="GO" id="GO:0008270">
    <property type="term" value="F:zinc ion binding"/>
    <property type="evidence" value="ECO:0007669"/>
    <property type="project" value="InterPro"/>
</dbReference>
<keyword evidence="7" id="KW-1185">Reference proteome</keyword>
<reference evidence="7" key="1">
    <citation type="submission" date="2017-02" db="EMBL/GenBank/DDBJ databases">
        <authorList>
            <person name="Varghese N."/>
            <person name="Submissions S."/>
        </authorList>
    </citation>
    <scope>NUCLEOTIDE SEQUENCE [LARGE SCALE GENOMIC DNA]</scope>
    <source>
        <strain evidence="7">UM2</strain>
    </source>
</reference>
<dbReference type="GO" id="GO:0016616">
    <property type="term" value="F:oxidoreductase activity, acting on the CH-OH group of donors, NAD or NADP as acceptor"/>
    <property type="evidence" value="ECO:0007669"/>
    <property type="project" value="UniProtKB-ARBA"/>
</dbReference>
<dbReference type="InterPro" id="IPR050129">
    <property type="entry name" value="Zn_alcohol_dh"/>
</dbReference>
<dbReference type="OrthoDB" id="9809185at2"/>
<dbReference type="EMBL" id="FUYM01000001">
    <property type="protein sequence ID" value="SKB29569.1"/>
    <property type="molecule type" value="Genomic_DNA"/>
</dbReference>
<proteinExistence type="inferred from homology"/>
<dbReference type="PANTHER" id="PTHR43401:SF2">
    <property type="entry name" value="L-THREONINE 3-DEHYDROGENASE"/>
    <property type="match status" value="1"/>
</dbReference>
<keyword evidence="3" id="KW-0560">Oxidoreductase</keyword>
<keyword evidence="1 4" id="KW-0479">Metal-binding</keyword>
<dbReference type="InterPro" id="IPR013149">
    <property type="entry name" value="ADH-like_C"/>
</dbReference>
<dbReference type="CDD" id="cd08262">
    <property type="entry name" value="Zn_ADH8"/>
    <property type="match status" value="1"/>
</dbReference>
<feature type="domain" description="Enoyl reductase (ER)" evidence="5">
    <location>
        <begin position="10"/>
        <end position="331"/>
    </location>
</feature>
<evidence type="ECO:0000313" key="7">
    <source>
        <dbReference type="Proteomes" id="UP000189818"/>
    </source>
</evidence>
<evidence type="ECO:0000256" key="2">
    <source>
        <dbReference type="ARBA" id="ARBA00022833"/>
    </source>
</evidence>
<organism evidence="6 7">
    <name type="scientific">Rhizorhabdus histidinilytica</name>
    <dbReference type="NCBI Taxonomy" id="439228"/>
    <lineage>
        <taxon>Bacteria</taxon>
        <taxon>Pseudomonadati</taxon>
        <taxon>Pseudomonadota</taxon>
        <taxon>Alphaproteobacteria</taxon>
        <taxon>Sphingomonadales</taxon>
        <taxon>Sphingomonadaceae</taxon>
        <taxon>Rhizorhabdus</taxon>
    </lineage>
</organism>
<comment type="cofactor">
    <cofactor evidence="4">
        <name>Zn(2+)</name>
        <dbReference type="ChEBI" id="CHEBI:29105"/>
    </cofactor>
</comment>
<keyword evidence="2 4" id="KW-0862">Zinc</keyword>
<evidence type="ECO:0000313" key="6">
    <source>
        <dbReference type="EMBL" id="SKB29569.1"/>
    </source>
</evidence>
<dbReference type="Pfam" id="PF08240">
    <property type="entry name" value="ADH_N"/>
    <property type="match status" value="1"/>
</dbReference>
<dbReference type="Pfam" id="PF00107">
    <property type="entry name" value="ADH_zinc_N"/>
    <property type="match status" value="1"/>
</dbReference>